<gene>
    <name evidence="1" type="ORF">M378DRAFT_63096</name>
</gene>
<sequence length="135" mass="15234">PSWLTYAGDYLSDEGLGNEWTDCVKAWLAFEASFGYTEASASRLPESKSRPAIISRWLQSRKYGQTPLTFDDAATFAQEWTTWWGALQPEWRKPPHNCNLPKLMSTMSPDDDIHVLRKGGPSGLVTVVIGLKWWG</sequence>
<reference evidence="1 2" key="1">
    <citation type="submission" date="2014-04" db="EMBL/GenBank/DDBJ databases">
        <title>Evolutionary Origins and Diversification of the Mycorrhizal Mutualists.</title>
        <authorList>
            <consortium name="DOE Joint Genome Institute"/>
            <consortium name="Mycorrhizal Genomics Consortium"/>
            <person name="Kohler A."/>
            <person name="Kuo A."/>
            <person name="Nagy L.G."/>
            <person name="Floudas D."/>
            <person name="Copeland A."/>
            <person name="Barry K.W."/>
            <person name="Cichocki N."/>
            <person name="Veneault-Fourrey C."/>
            <person name="LaButti K."/>
            <person name="Lindquist E.A."/>
            <person name="Lipzen A."/>
            <person name="Lundell T."/>
            <person name="Morin E."/>
            <person name="Murat C."/>
            <person name="Riley R."/>
            <person name="Ohm R."/>
            <person name="Sun H."/>
            <person name="Tunlid A."/>
            <person name="Henrissat B."/>
            <person name="Grigoriev I.V."/>
            <person name="Hibbett D.S."/>
            <person name="Martin F."/>
        </authorList>
    </citation>
    <scope>NUCLEOTIDE SEQUENCE [LARGE SCALE GENOMIC DNA]</scope>
    <source>
        <strain evidence="1 2">Koide BX008</strain>
    </source>
</reference>
<feature type="non-terminal residue" evidence="1">
    <location>
        <position position="135"/>
    </location>
</feature>
<accession>A0A0C2RYN4</accession>
<dbReference type="OrthoDB" id="2803783at2759"/>
<dbReference type="Proteomes" id="UP000054549">
    <property type="component" value="Unassembled WGS sequence"/>
</dbReference>
<keyword evidence="2" id="KW-1185">Reference proteome</keyword>
<dbReference type="InParanoid" id="A0A0C2RYN4"/>
<proteinExistence type="predicted"/>
<protein>
    <submittedName>
        <fullName evidence="1">Uncharacterized protein</fullName>
    </submittedName>
</protein>
<organism evidence="1 2">
    <name type="scientific">Amanita muscaria (strain Koide BX008)</name>
    <dbReference type="NCBI Taxonomy" id="946122"/>
    <lineage>
        <taxon>Eukaryota</taxon>
        <taxon>Fungi</taxon>
        <taxon>Dikarya</taxon>
        <taxon>Basidiomycota</taxon>
        <taxon>Agaricomycotina</taxon>
        <taxon>Agaricomycetes</taxon>
        <taxon>Agaricomycetidae</taxon>
        <taxon>Agaricales</taxon>
        <taxon>Pluteineae</taxon>
        <taxon>Amanitaceae</taxon>
        <taxon>Amanita</taxon>
    </lineage>
</organism>
<evidence type="ECO:0000313" key="2">
    <source>
        <dbReference type="Proteomes" id="UP000054549"/>
    </source>
</evidence>
<evidence type="ECO:0000313" key="1">
    <source>
        <dbReference type="EMBL" id="KIL55455.1"/>
    </source>
</evidence>
<dbReference type="HOGENOM" id="CLU_118656_2_0_1"/>
<name>A0A0C2RYN4_AMAMK</name>
<feature type="non-terminal residue" evidence="1">
    <location>
        <position position="1"/>
    </location>
</feature>
<dbReference type="STRING" id="946122.A0A0C2RYN4"/>
<dbReference type="AlphaFoldDB" id="A0A0C2RYN4"/>
<dbReference type="EMBL" id="KN818513">
    <property type="protein sequence ID" value="KIL55455.1"/>
    <property type="molecule type" value="Genomic_DNA"/>
</dbReference>